<dbReference type="GeneID" id="19016623"/>
<name>K8ECY6_9CHLO</name>
<keyword evidence="13" id="KW-1185">Reference proteome</keyword>
<evidence type="ECO:0000256" key="8">
    <source>
        <dbReference type="ARBA" id="ARBA00023136"/>
    </source>
</evidence>
<feature type="transmembrane region" description="Helical" evidence="10">
    <location>
        <begin position="524"/>
        <end position="545"/>
    </location>
</feature>
<dbReference type="GO" id="GO:0005886">
    <property type="term" value="C:plasma membrane"/>
    <property type="evidence" value="ECO:0007669"/>
    <property type="project" value="TreeGrafter"/>
</dbReference>
<feature type="compositionally biased region" description="Basic and acidic residues" evidence="9">
    <location>
        <begin position="276"/>
        <end position="313"/>
    </location>
</feature>
<feature type="region of interest" description="Disordered" evidence="9">
    <location>
        <begin position="276"/>
        <end position="317"/>
    </location>
</feature>
<keyword evidence="6 10" id="KW-1133">Transmembrane helix</keyword>
<dbReference type="Pfam" id="PF14360">
    <property type="entry name" value="PAP2_C"/>
    <property type="match status" value="1"/>
</dbReference>
<protein>
    <recommendedName>
        <fullName evidence="11">Sphingomyelin synthase-like domain-containing protein</fullName>
    </recommendedName>
</protein>
<feature type="compositionally biased region" description="Basic and acidic residues" evidence="9">
    <location>
        <begin position="37"/>
        <end position="47"/>
    </location>
</feature>
<feature type="region of interest" description="Disordered" evidence="9">
    <location>
        <begin position="1"/>
        <end position="47"/>
    </location>
</feature>
<dbReference type="eggNOG" id="KOG3058">
    <property type="taxonomic scope" value="Eukaryota"/>
</dbReference>
<evidence type="ECO:0000256" key="2">
    <source>
        <dbReference type="ARBA" id="ARBA00005441"/>
    </source>
</evidence>
<dbReference type="InterPro" id="IPR025749">
    <property type="entry name" value="Sphingomyelin_synth-like_dom"/>
</dbReference>
<feature type="compositionally biased region" description="Acidic residues" evidence="9">
    <location>
        <begin position="16"/>
        <end position="36"/>
    </location>
</feature>
<dbReference type="AlphaFoldDB" id="K8ECY6"/>
<evidence type="ECO:0000256" key="5">
    <source>
        <dbReference type="ARBA" id="ARBA00022919"/>
    </source>
</evidence>
<dbReference type="RefSeq" id="XP_007514407.1">
    <property type="nucleotide sequence ID" value="XM_007514345.1"/>
</dbReference>
<feature type="compositionally biased region" description="Basic and acidic residues" evidence="9">
    <location>
        <begin position="489"/>
        <end position="501"/>
    </location>
</feature>
<dbReference type="GO" id="GO:0005789">
    <property type="term" value="C:endoplasmic reticulum membrane"/>
    <property type="evidence" value="ECO:0007669"/>
    <property type="project" value="TreeGrafter"/>
</dbReference>
<feature type="transmembrane region" description="Helical" evidence="10">
    <location>
        <begin position="120"/>
        <end position="137"/>
    </location>
</feature>
<dbReference type="OrthoDB" id="422827at2759"/>
<keyword evidence="4 10" id="KW-0812">Transmembrane</keyword>
<dbReference type="GO" id="GO:0047493">
    <property type="term" value="F:ceramide cholinephosphotransferase activity"/>
    <property type="evidence" value="ECO:0007669"/>
    <property type="project" value="TreeGrafter"/>
</dbReference>
<dbReference type="Proteomes" id="UP000198341">
    <property type="component" value="Chromosome 3"/>
</dbReference>
<evidence type="ECO:0000313" key="13">
    <source>
        <dbReference type="Proteomes" id="UP000198341"/>
    </source>
</evidence>
<dbReference type="EMBL" id="FO082276">
    <property type="protein sequence ID" value="CCO15844.1"/>
    <property type="molecule type" value="Genomic_DNA"/>
</dbReference>
<sequence length="549" mass="60886">MMMAGGRGGELSSFDTNDDDEEEEVVVLKQEEEDLEDRGGRGRNSFRERLNKIVQTTARNSWSLVRHFKSGGGTARSASEEEEEEKEEDGRGKNVREESLSHSVPKKIARYFRAERRRTLTALTLLTAFPPILRASVEVSGTRILDYMVTTIVSLVVLLSMSLYNWEREVYPAMKMLLFAALVVAQLLAENVCVALITHLDENKFVYTSLQDNLYQWLRRGCETSRALKELFCGTFPGWTTLHFGAWVILGVLGPTLGGEGEGLGRMLFKKNTDHQKTLSRDERPLNGHDNSRSNSRDEERGEKRAGRFEDKSPNAAFSPAEEQIASGINISSSINSSSSSRSVFGIAARTCATIALARAIRVVSFMLTVVPNPKPGCYNRQFSDAPMQYEDGWHLIEYGSSRIRGTGGCNDLIFSGHGVIYMSGFLCLATHGISLGSFVVFLAVLHASCKEALDQTHYGVDMFLAIAVTALSWRECHTVEKWVTGTSSKDDEIGKGGGRGEEEEEEEKKRRGKFQLSKRARRGLSFCLPFLIIALVIAGATVFITSDA</sequence>
<dbReference type="GO" id="GO:0033188">
    <property type="term" value="F:sphingomyelin synthase activity"/>
    <property type="evidence" value="ECO:0007669"/>
    <property type="project" value="TreeGrafter"/>
</dbReference>
<evidence type="ECO:0000256" key="6">
    <source>
        <dbReference type="ARBA" id="ARBA00022989"/>
    </source>
</evidence>
<dbReference type="InterPro" id="IPR045221">
    <property type="entry name" value="Sphingomyelin_synth-like"/>
</dbReference>
<keyword evidence="3" id="KW-0808">Transferase</keyword>
<reference evidence="12 13" key="1">
    <citation type="submission" date="2011-10" db="EMBL/GenBank/DDBJ databases">
        <authorList>
            <person name="Genoscope - CEA"/>
        </authorList>
    </citation>
    <scope>NUCLEOTIDE SEQUENCE [LARGE SCALE GENOMIC DNA]</scope>
    <source>
        <strain evidence="12 13">RCC 1105</strain>
    </source>
</reference>
<evidence type="ECO:0000313" key="12">
    <source>
        <dbReference type="EMBL" id="CCO15844.1"/>
    </source>
</evidence>
<gene>
    <name evidence="12" type="ORF">Bathy03g00850</name>
</gene>
<evidence type="ECO:0000256" key="7">
    <source>
        <dbReference type="ARBA" id="ARBA00023098"/>
    </source>
</evidence>
<comment type="similarity">
    <text evidence="2">Belongs to the sphingomyelin synthase family.</text>
</comment>
<feature type="transmembrane region" description="Helical" evidence="10">
    <location>
        <begin position="420"/>
        <end position="446"/>
    </location>
</feature>
<evidence type="ECO:0000256" key="3">
    <source>
        <dbReference type="ARBA" id="ARBA00022679"/>
    </source>
</evidence>
<dbReference type="PANTHER" id="PTHR21290:SF25">
    <property type="entry name" value="SPHINGOMYELIN SYNTHASE-RELATED PROTEIN 1"/>
    <property type="match status" value="1"/>
</dbReference>
<dbReference type="GO" id="GO:0046513">
    <property type="term" value="P:ceramide biosynthetic process"/>
    <property type="evidence" value="ECO:0007669"/>
    <property type="project" value="TreeGrafter"/>
</dbReference>
<feature type="region of interest" description="Disordered" evidence="9">
    <location>
        <begin position="69"/>
        <end position="101"/>
    </location>
</feature>
<dbReference type="KEGG" id="bpg:Bathy03g00850"/>
<feature type="region of interest" description="Disordered" evidence="9">
    <location>
        <begin position="488"/>
        <end position="513"/>
    </location>
</feature>
<evidence type="ECO:0000256" key="9">
    <source>
        <dbReference type="SAM" id="MobiDB-lite"/>
    </source>
</evidence>
<feature type="compositionally biased region" description="Basic and acidic residues" evidence="9">
    <location>
        <begin position="88"/>
        <end position="100"/>
    </location>
</feature>
<keyword evidence="8 10" id="KW-0472">Membrane</keyword>
<evidence type="ECO:0000256" key="4">
    <source>
        <dbReference type="ARBA" id="ARBA00022692"/>
    </source>
</evidence>
<feature type="transmembrane region" description="Helical" evidence="10">
    <location>
        <begin position="176"/>
        <end position="197"/>
    </location>
</feature>
<keyword evidence="7" id="KW-0443">Lipid metabolism</keyword>
<organism evidence="12 13">
    <name type="scientific">Bathycoccus prasinos</name>
    <dbReference type="NCBI Taxonomy" id="41875"/>
    <lineage>
        <taxon>Eukaryota</taxon>
        <taxon>Viridiplantae</taxon>
        <taxon>Chlorophyta</taxon>
        <taxon>Mamiellophyceae</taxon>
        <taxon>Mamiellales</taxon>
        <taxon>Bathycoccaceae</taxon>
        <taxon>Bathycoccus</taxon>
    </lineage>
</organism>
<keyword evidence="5" id="KW-0746">Sphingolipid metabolism</keyword>
<dbReference type="STRING" id="41875.K8ECY6"/>
<dbReference type="GO" id="GO:0000139">
    <property type="term" value="C:Golgi membrane"/>
    <property type="evidence" value="ECO:0007669"/>
    <property type="project" value="TreeGrafter"/>
</dbReference>
<comment type="subcellular location">
    <subcellularLocation>
        <location evidence="1">Membrane</location>
        <topology evidence="1">Multi-pass membrane protein</topology>
    </subcellularLocation>
</comment>
<feature type="transmembrane region" description="Helical" evidence="10">
    <location>
        <begin position="143"/>
        <end position="164"/>
    </location>
</feature>
<proteinExistence type="inferred from homology"/>
<evidence type="ECO:0000256" key="10">
    <source>
        <dbReference type="SAM" id="Phobius"/>
    </source>
</evidence>
<accession>K8ECY6</accession>
<evidence type="ECO:0000259" key="11">
    <source>
        <dbReference type="Pfam" id="PF14360"/>
    </source>
</evidence>
<feature type="domain" description="Sphingomyelin synthase-like" evidence="11">
    <location>
        <begin position="409"/>
        <end position="476"/>
    </location>
</feature>
<dbReference type="PANTHER" id="PTHR21290">
    <property type="entry name" value="SPHINGOMYELIN SYNTHETASE"/>
    <property type="match status" value="1"/>
</dbReference>
<evidence type="ECO:0000256" key="1">
    <source>
        <dbReference type="ARBA" id="ARBA00004141"/>
    </source>
</evidence>